<keyword evidence="2" id="KW-0964">Secreted</keyword>
<evidence type="ECO:0000313" key="5">
    <source>
        <dbReference type="Ensembl" id="ENSOSIP00000004928.1"/>
    </source>
</evidence>
<evidence type="ECO:0000313" key="6">
    <source>
        <dbReference type="Proteomes" id="UP000694383"/>
    </source>
</evidence>
<feature type="signal peptide" evidence="3">
    <location>
        <begin position="1"/>
        <end position="26"/>
    </location>
</feature>
<reference evidence="5" key="2">
    <citation type="submission" date="2025-09" db="UniProtKB">
        <authorList>
            <consortium name="Ensembl"/>
        </authorList>
    </citation>
    <scope>IDENTIFICATION</scope>
</reference>
<feature type="domain" description="UPAR/Ly6" evidence="4">
    <location>
        <begin position="26"/>
        <end position="108"/>
    </location>
</feature>
<keyword evidence="6" id="KW-1185">Reference proteome</keyword>
<protein>
    <recommendedName>
        <fullName evidence="4">UPAR/Ly6 domain-containing protein</fullName>
    </recommendedName>
</protein>
<organism evidence="5 6">
    <name type="scientific">Oryzias sinensis</name>
    <name type="common">Chinese medaka</name>
    <dbReference type="NCBI Taxonomy" id="183150"/>
    <lineage>
        <taxon>Eukaryota</taxon>
        <taxon>Metazoa</taxon>
        <taxon>Chordata</taxon>
        <taxon>Craniata</taxon>
        <taxon>Vertebrata</taxon>
        <taxon>Euteleostomi</taxon>
        <taxon>Actinopterygii</taxon>
        <taxon>Neopterygii</taxon>
        <taxon>Teleostei</taxon>
        <taxon>Neoteleostei</taxon>
        <taxon>Acanthomorphata</taxon>
        <taxon>Ovalentaria</taxon>
        <taxon>Atherinomorphae</taxon>
        <taxon>Beloniformes</taxon>
        <taxon>Adrianichthyidae</taxon>
        <taxon>Oryziinae</taxon>
        <taxon>Oryzias</taxon>
    </lineage>
</organism>
<reference evidence="5" key="1">
    <citation type="submission" date="2025-08" db="UniProtKB">
        <authorList>
            <consortium name="Ensembl"/>
        </authorList>
    </citation>
    <scope>IDENTIFICATION</scope>
</reference>
<comment type="subcellular location">
    <subcellularLocation>
        <location evidence="1">Secreted</location>
    </subcellularLocation>
</comment>
<dbReference type="GO" id="GO:0005576">
    <property type="term" value="C:extracellular region"/>
    <property type="evidence" value="ECO:0007669"/>
    <property type="project" value="UniProtKB-SubCell"/>
</dbReference>
<dbReference type="SUPFAM" id="SSF57302">
    <property type="entry name" value="Snake toxin-like"/>
    <property type="match status" value="1"/>
</dbReference>
<sequence length="157" mass="17252">NICLNIGFKLLYKFILILFVVLLGDTLKCYECIPDNLGNCNETQRECPLQNHQCGASRLNTYIGGSKIHNLNGKGCALPEQCDEASVNFGLSKTWINTQCCNSNLCNSQSVPGNTHSVHCNELDCLNPCAILCTLTLGVGSSRPTRQCAQPFYFNDL</sequence>
<feature type="chain" id="PRO_5034860311" description="UPAR/Ly6 domain-containing protein" evidence="3">
    <location>
        <begin position="27"/>
        <end position="157"/>
    </location>
</feature>
<keyword evidence="3" id="KW-0732">Signal</keyword>
<evidence type="ECO:0000256" key="3">
    <source>
        <dbReference type="SAM" id="SignalP"/>
    </source>
</evidence>
<dbReference type="InterPro" id="IPR050918">
    <property type="entry name" value="CNF-like_PLA2_Inhibitor"/>
</dbReference>
<accession>A0A8C8DH74</accession>
<dbReference type="Ensembl" id="ENSOSIT00000005266.1">
    <property type="protein sequence ID" value="ENSOSIP00000004928.1"/>
    <property type="gene ID" value="ENSOSIG00000003365.1"/>
</dbReference>
<dbReference type="PANTHER" id="PTHR20914">
    <property type="entry name" value="LY6/PLAUR DOMAIN-CONTAINING PROTEIN 8"/>
    <property type="match status" value="1"/>
</dbReference>
<dbReference type="AlphaFoldDB" id="A0A8C8DH74"/>
<dbReference type="Proteomes" id="UP000694383">
    <property type="component" value="Unplaced"/>
</dbReference>
<proteinExistence type="predicted"/>
<dbReference type="GeneTree" id="ENSGT01110000267319"/>
<evidence type="ECO:0000256" key="2">
    <source>
        <dbReference type="ARBA" id="ARBA00022525"/>
    </source>
</evidence>
<evidence type="ECO:0000256" key="1">
    <source>
        <dbReference type="ARBA" id="ARBA00004613"/>
    </source>
</evidence>
<dbReference type="InterPro" id="IPR045860">
    <property type="entry name" value="Snake_toxin-like_sf"/>
</dbReference>
<name>A0A8C8DH74_9TELE</name>
<dbReference type="CDD" id="cd00117">
    <property type="entry name" value="TFP"/>
    <property type="match status" value="1"/>
</dbReference>
<dbReference type="Gene3D" id="2.10.60.10">
    <property type="entry name" value="CD59"/>
    <property type="match status" value="1"/>
</dbReference>
<dbReference type="InterPro" id="IPR016054">
    <property type="entry name" value="LY6_UPA_recep-like"/>
</dbReference>
<evidence type="ECO:0000259" key="4">
    <source>
        <dbReference type="Pfam" id="PF00021"/>
    </source>
</evidence>
<dbReference type="Pfam" id="PF00021">
    <property type="entry name" value="UPAR_LY6"/>
    <property type="match status" value="1"/>
</dbReference>
<dbReference type="PANTHER" id="PTHR20914:SF26">
    <property type="entry name" value="PHOSPHOLIPASE A2 INHIBITOR CNF-LIKE"/>
    <property type="match status" value="1"/>
</dbReference>